<dbReference type="FunFam" id="3.40.50.150:FF:000141">
    <property type="entry name" value="ATP synthase c subunit lysine N-methyltransferase"/>
    <property type="match status" value="1"/>
</dbReference>
<dbReference type="Proteomes" id="UP001151699">
    <property type="component" value="Chromosome X"/>
</dbReference>
<keyword evidence="3" id="KW-0489">Methyltransferase</keyword>
<keyword evidence="8" id="KW-0496">Mitochondrion</keyword>
<keyword evidence="5" id="KW-0949">S-adenosyl-L-methionine</keyword>
<protein>
    <recommendedName>
        <fullName evidence="10">ATP synthase subunit C lysine N-methyltransferase</fullName>
    </recommendedName>
    <alternativeName>
        <fullName evidence="11">Protein N-lysine methyltransferase FAM173B</fullName>
    </alternativeName>
</protein>
<comment type="subcellular location">
    <subcellularLocation>
        <location evidence="1">Mitochondrion membrane</location>
        <topology evidence="1">Single-pass membrane protein</topology>
    </subcellularLocation>
</comment>
<dbReference type="Gene3D" id="3.40.50.150">
    <property type="entry name" value="Vaccinia Virus protein VP39"/>
    <property type="match status" value="1"/>
</dbReference>
<proteinExistence type="inferred from homology"/>
<keyword evidence="9 12" id="KW-0472">Membrane</keyword>
<evidence type="ECO:0000256" key="5">
    <source>
        <dbReference type="ARBA" id="ARBA00022691"/>
    </source>
</evidence>
<keyword evidence="6 12" id="KW-0812">Transmembrane</keyword>
<dbReference type="PANTHER" id="PTHR13610:SF9">
    <property type="entry name" value="FI06469P"/>
    <property type="match status" value="1"/>
</dbReference>
<dbReference type="GO" id="GO:1904058">
    <property type="term" value="P:positive regulation of sensory perception of pain"/>
    <property type="evidence" value="ECO:0007669"/>
    <property type="project" value="UniProtKB-ARBA"/>
</dbReference>
<evidence type="ECO:0000256" key="1">
    <source>
        <dbReference type="ARBA" id="ARBA00004304"/>
    </source>
</evidence>
<evidence type="ECO:0000313" key="14">
    <source>
        <dbReference type="Proteomes" id="UP001151699"/>
    </source>
</evidence>
<gene>
    <name evidence="13" type="primary">atpsckmt</name>
    <name evidence="13" type="ORF">Bhyg_11072</name>
</gene>
<dbReference type="GO" id="GO:0016279">
    <property type="term" value="F:protein-lysine N-methyltransferase activity"/>
    <property type="evidence" value="ECO:0007669"/>
    <property type="project" value="InterPro"/>
</dbReference>
<evidence type="ECO:0000256" key="10">
    <source>
        <dbReference type="ARBA" id="ARBA00071036"/>
    </source>
</evidence>
<dbReference type="GO" id="GO:0032259">
    <property type="term" value="P:methylation"/>
    <property type="evidence" value="ECO:0007669"/>
    <property type="project" value="UniProtKB-KW"/>
</dbReference>
<reference evidence="13" key="1">
    <citation type="submission" date="2022-07" db="EMBL/GenBank/DDBJ databases">
        <authorList>
            <person name="Trinca V."/>
            <person name="Uliana J.V.C."/>
            <person name="Torres T.T."/>
            <person name="Ward R.J."/>
            <person name="Monesi N."/>
        </authorList>
    </citation>
    <scope>NUCLEOTIDE SEQUENCE</scope>
    <source>
        <strain evidence="13">HSMRA1968</strain>
        <tissue evidence="13">Whole embryos</tissue>
    </source>
</reference>
<dbReference type="InterPro" id="IPR029063">
    <property type="entry name" value="SAM-dependent_MTases_sf"/>
</dbReference>
<organism evidence="13 14">
    <name type="scientific">Pseudolycoriella hygida</name>
    <dbReference type="NCBI Taxonomy" id="35572"/>
    <lineage>
        <taxon>Eukaryota</taxon>
        <taxon>Metazoa</taxon>
        <taxon>Ecdysozoa</taxon>
        <taxon>Arthropoda</taxon>
        <taxon>Hexapoda</taxon>
        <taxon>Insecta</taxon>
        <taxon>Pterygota</taxon>
        <taxon>Neoptera</taxon>
        <taxon>Endopterygota</taxon>
        <taxon>Diptera</taxon>
        <taxon>Nematocera</taxon>
        <taxon>Sciaroidea</taxon>
        <taxon>Sciaridae</taxon>
        <taxon>Pseudolycoriella</taxon>
    </lineage>
</organism>
<dbReference type="AlphaFoldDB" id="A0A9Q0MXD1"/>
<evidence type="ECO:0000256" key="12">
    <source>
        <dbReference type="SAM" id="Phobius"/>
    </source>
</evidence>
<accession>A0A9Q0MXD1</accession>
<keyword evidence="7 12" id="KW-1133">Transmembrane helix</keyword>
<evidence type="ECO:0000256" key="3">
    <source>
        <dbReference type="ARBA" id="ARBA00022603"/>
    </source>
</evidence>
<evidence type="ECO:0000256" key="2">
    <source>
        <dbReference type="ARBA" id="ARBA00010633"/>
    </source>
</evidence>
<dbReference type="EMBL" id="WJQU01000003">
    <property type="protein sequence ID" value="KAJ6638337.1"/>
    <property type="molecule type" value="Genomic_DNA"/>
</dbReference>
<dbReference type="GO" id="GO:1905706">
    <property type="term" value="P:regulation of mitochondrial ATP synthesis coupled proton transport"/>
    <property type="evidence" value="ECO:0007669"/>
    <property type="project" value="UniProtKB-ARBA"/>
</dbReference>
<feature type="transmembrane region" description="Helical" evidence="12">
    <location>
        <begin position="28"/>
        <end position="49"/>
    </location>
</feature>
<evidence type="ECO:0000256" key="9">
    <source>
        <dbReference type="ARBA" id="ARBA00023136"/>
    </source>
</evidence>
<dbReference type="InterPro" id="IPR026170">
    <property type="entry name" value="FAM173A/B"/>
</dbReference>
<evidence type="ECO:0000256" key="4">
    <source>
        <dbReference type="ARBA" id="ARBA00022679"/>
    </source>
</evidence>
<comment type="caution">
    <text evidence="13">The sequence shown here is derived from an EMBL/GenBank/DDBJ whole genome shotgun (WGS) entry which is preliminary data.</text>
</comment>
<dbReference type="OrthoDB" id="66144at2759"/>
<dbReference type="SUPFAM" id="SSF53335">
    <property type="entry name" value="S-adenosyl-L-methionine-dependent methyltransferases"/>
    <property type="match status" value="1"/>
</dbReference>
<comment type="similarity">
    <text evidence="2">Belongs to the ANT/ATPSC lysine N-methyltransferase family.</text>
</comment>
<evidence type="ECO:0000256" key="8">
    <source>
        <dbReference type="ARBA" id="ARBA00023128"/>
    </source>
</evidence>
<evidence type="ECO:0000313" key="13">
    <source>
        <dbReference type="EMBL" id="KAJ6638337.1"/>
    </source>
</evidence>
<evidence type="ECO:0000256" key="6">
    <source>
        <dbReference type="ARBA" id="ARBA00022692"/>
    </source>
</evidence>
<name>A0A9Q0MXD1_9DIPT</name>
<dbReference type="GO" id="GO:0031966">
    <property type="term" value="C:mitochondrial membrane"/>
    <property type="evidence" value="ECO:0007669"/>
    <property type="project" value="UniProtKB-SubCell"/>
</dbReference>
<sequence>MMQEFLEENKNDVNKSPQKKTISTSGKILIGLTGGLGIAFSVICGPFVAPAFRKYCLPYVPATTTQLENILSVLKHSKTGRLLDIGSGDGRIVVAAAKNGFHSDGVELNPWLVQYSRIAALTQGVSGKTKFYRKDLWKFDVSPYKHIVIFGVEQMMAELESKLQMEMKNDSQIIVCRFPLPNLTASQIIGGGVDTVWVYNIKKTL</sequence>
<keyword evidence="14" id="KW-1185">Reference proteome</keyword>
<keyword evidence="4" id="KW-0808">Transferase</keyword>
<dbReference type="PANTHER" id="PTHR13610">
    <property type="entry name" value="METHYLTRANSFERASE DOMAIN-CONTAINING PROTEIN"/>
    <property type="match status" value="1"/>
</dbReference>
<evidence type="ECO:0000256" key="7">
    <source>
        <dbReference type="ARBA" id="ARBA00022989"/>
    </source>
</evidence>
<evidence type="ECO:0000256" key="11">
    <source>
        <dbReference type="ARBA" id="ARBA00078098"/>
    </source>
</evidence>